<dbReference type="SFLD" id="SFLDF00027">
    <property type="entry name" value="p-type_atpase"/>
    <property type="match status" value="1"/>
</dbReference>
<accession>A0A368GR79</accession>
<keyword evidence="3" id="KW-0813">Transport</keyword>
<dbReference type="PANTHER" id="PTHR45630">
    <property type="entry name" value="CATION-TRANSPORTING ATPASE-RELATED"/>
    <property type="match status" value="1"/>
</dbReference>
<dbReference type="Gene3D" id="3.40.50.300">
    <property type="entry name" value="P-loop containing nucleotide triphosphate hydrolases"/>
    <property type="match status" value="2"/>
</dbReference>
<evidence type="ECO:0000256" key="13">
    <source>
        <dbReference type="ARBA" id="ARBA00023136"/>
    </source>
</evidence>
<feature type="domain" description="Helicase C-terminal" evidence="18">
    <location>
        <begin position="1690"/>
        <end position="1890"/>
    </location>
</feature>
<dbReference type="PROSITE" id="PS51194">
    <property type="entry name" value="HELICASE_CTER"/>
    <property type="match status" value="1"/>
</dbReference>
<dbReference type="InterPro" id="IPR001757">
    <property type="entry name" value="P_typ_ATPase"/>
</dbReference>
<dbReference type="GO" id="GO:0005789">
    <property type="term" value="C:endoplasmic reticulum membrane"/>
    <property type="evidence" value="ECO:0007669"/>
    <property type="project" value="UniProtKB-SubCell"/>
</dbReference>
<dbReference type="GO" id="GO:0019829">
    <property type="term" value="F:ATPase-coupled monoatomic cation transmembrane transporter activity"/>
    <property type="evidence" value="ECO:0007669"/>
    <property type="project" value="TreeGrafter"/>
</dbReference>
<dbReference type="GO" id="GO:0005524">
    <property type="term" value="F:ATP binding"/>
    <property type="evidence" value="ECO:0007669"/>
    <property type="project" value="UniProtKB-KW"/>
</dbReference>
<keyword evidence="9" id="KW-0067">ATP-binding</keyword>
<dbReference type="Pfam" id="PF00270">
    <property type="entry name" value="DEAD"/>
    <property type="match status" value="1"/>
</dbReference>
<keyword evidence="6" id="KW-0479">Metal-binding</keyword>
<keyword evidence="10" id="KW-0460">Magnesium</keyword>
<evidence type="ECO:0000256" key="10">
    <source>
        <dbReference type="ARBA" id="ARBA00022842"/>
    </source>
</evidence>
<dbReference type="SUPFAM" id="SSF56784">
    <property type="entry name" value="HAD-like"/>
    <property type="match status" value="1"/>
</dbReference>
<feature type="compositionally biased region" description="Gly residues" evidence="15">
    <location>
        <begin position="1631"/>
        <end position="1675"/>
    </location>
</feature>
<dbReference type="InterPro" id="IPR059000">
    <property type="entry name" value="ATPase_P-type_domA"/>
</dbReference>
<evidence type="ECO:0000256" key="6">
    <source>
        <dbReference type="ARBA" id="ARBA00022723"/>
    </source>
</evidence>
<evidence type="ECO:0000256" key="1">
    <source>
        <dbReference type="ARBA" id="ARBA00004477"/>
    </source>
</evidence>
<reference evidence="19 20" key="1">
    <citation type="submission" date="2014-10" db="EMBL/GenBank/DDBJ databases">
        <title>Draft genome of the hookworm Ancylostoma caninum.</title>
        <authorList>
            <person name="Mitreva M."/>
        </authorList>
    </citation>
    <scope>NUCLEOTIDE SEQUENCE [LARGE SCALE GENOMIC DNA]</scope>
    <source>
        <strain evidence="19 20">Baltimore</strain>
    </source>
</reference>
<dbReference type="InterPro" id="IPR023214">
    <property type="entry name" value="HAD_sf"/>
</dbReference>
<dbReference type="GO" id="GO:0003676">
    <property type="term" value="F:nucleic acid binding"/>
    <property type="evidence" value="ECO:0007669"/>
    <property type="project" value="InterPro"/>
</dbReference>
<evidence type="ECO:0000256" key="7">
    <source>
        <dbReference type="ARBA" id="ARBA00022741"/>
    </source>
</evidence>
<dbReference type="SUPFAM" id="SSF81665">
    <property type="entry name" value="Calcium ATPase, transmembrane domain M"/>
    <property type="match status" value="1"/>
</dbReference>
<dbReference type="EMBL" id="JOJR01000101">
    <property type="protein sequence ID" value="RCN45447.1"/>
    <property type="molecule type" value="Genomic_DNA"/>
</dbReference>
<keyword evidence="13 16" id="KW-0472">Membrane</keyword>
<dbReference type="PANTHER" id="PTHR45630:SF7">
    <property type="entry name" value="ENDOPLASMIC RETICULUM TRANSMEMBRANE HELIX TRANSLOCASE"/>
    <property type="match status" value="1"/>
</dbReference>
<dbReference type="Proteomes" id="UP000252519">
    <property type="component" value="Unassembled WGS sequence"/>
</dbReference>
<dbReference type="InterPro" id="IPR036412">
    <property type="entry name" value="HAD-like_sf"/>
</dbReference>
<keyword evidence="4" id="KW-0597">Phosphoprotein</keyword>
<dbReference type="Pfam" id="PF00122">
    <property type="entry name" value="E1-E2_ATPase"/>
    <property type="match status" value="1"/>
</dbReference>
<evidence type="ECO:0000256" key="15">
    <source>
        <dbReference type="SAM" id="MobiDB-lite"/>
    </source>
</evidence>
<dbReference type="GO" id="GO:0046872">
    <property type="term" value="F:metal ion binding"/>
    <property type="evidence" value="ECO:0007669"/>
    <property type="project" value="UniProtKB-KW"/>
</dbReference>
<dbReference type="FunFam" id="3.40.50.300:FF:000354">
    <property type="entry name" value="ATP-dependent RNA helicase SKI2"/>
    <property type="match status" value="1"/>
</dbReference>
<evidence type="ECO:0000256" key="9">
    <source>
        <dbReference type="ARBA" id="ARBA00022840"/>
    </source>
</evidence>
<keyword evidence="8" id="KW-0256">Endoplasmic reticulum</keyword>
<evidence type="ECO:0000256" key="12">
    <source>
        <dbReference type="ARBA" id="ARBA00022989"/>
    </source>
</evidence>
<keyword evidence="5 16" id="KW-0812">Transmembrane</keyword>
<comment type="similarity">
    <text evidence="2">Belongs to the cation transport ATPase (P-type) (TC 3.A.3) family. Type V subfamily.</text>
</comment>
<feature type="transmembrane region" description="Helical" evidence="16">
    <location>
        <begin position="323"/>
        <end position="342"/>
    </location>
</feature>
<dbReference type="InterPro" id="IPR047820">
    <property type="entry name" value="P5A-type_ATPase"/>
</dbReference>
<evidence type="ECO:0000313" key="19">
    <source>
        <dbReference type="EMBL" id="RCN45447.1"/>
    </source>
</evidence>
<dbReference type="InterPro" id="IPR006544">
    <property type="entry name" value="P-type_TPase_V"/>
</dbReference>
<dbReference type="NCBIfam" id="TIGR01494">
    <property type="entry name" value="ATPase_P-type"/>
    <property type="match status" value="1"/>
</dbReference>
<feature type="compositionally biased region" description="Acidic residues" evidence="15">
    <location>
        <begin position="1341"/>
        <end position="1352"/>
    </location>
</feature>
<evidence type="ECO:0000256" key="16">
    <source>
        <dbReference type="SAM" id="Phobius"/>
    </source>
</evidence>
<evidence type="ECO:0000259" key="18">
    <source>
        <dbReference type="PROSITE" id="PS51194"/>
    </source>
</evidence>
<dbReference type="FunFam" id="2.70.150.10:FF:000015">
    <property type="entry name" value="Cation-transporting ATPase"/>
    <property type="match status" value="1"/>
</dbReference>
<evidence type="ECO:0000259" key="17">
    <source>
        <dbReference type="PROSITE" id="PS51192"/>
    </source>
</evidence>
<keyword evidence="11" id="KW-1278">Translocase</keyword>
<sequence>MDSRSIMSLVLSEKDPHKATLAKVVPTPNNGWAELVPLRRTRRGGSTKVWFEFQRVHYTLDETTNTFSTVVFDSHRQMKYYQQSRGVESDDQLEEIKYLLGDNKTEMVIPQFWDLFKERATAPFFVFQVFCVGLWCLEDMWYYSLFTLFMLMTFEATLVKAQLKNMQEIRNMGNKAFMIQVYRNHKWVKIKTDELVSGDIVSIGRSSDEQVVPCDMILLRGPCIVDESMLTGESVPQMKEPIEDLERDRYFDIETDSRLHVIFGGTKIVQHTPPGKGVEGLKGPDNGCICYVLRTGFTTSQGKLLRTIMFGVKRVTANNLETFCFILFLLVFAVAAAAYLWVVGSQDEKRNKYKLFLECTLILTSVIPPELPIELSLAVNTSLIALQKLGVFCTEPFRIPFAGKIDICCFDKTGTLTTDNLVVEGIAFSTDEEKGLVKVVSDVPPESIQVLACCHSLVRFDEDLVGDPLEKACLTWCDWSLTKGDAVLPPKGSKQSGLKIFHRYHFSSAMKRMTVVAGYHVPGFQEPKMIVAVKGAPETLRSMYESVPQDYDEIFTNLTRQGARVLAMGIKELQQTRLGELRDTKREVLESNLRFAGFVVISCPLKPDTKLMIKEIIESSHKVVMVTGDNPLTACNVAKVLKFIKKKIPTLVLDEPVNKNEPWKWKAVDESVEYDVVPYENKQQLKTFFSENEFCLTGPAFAYLLENKHSFLRELITHVRVFARMAPKQKERVINEYKSLGCVTLMCGDGTNDVGALKHSNVGVALLSHPYDATKAEQKEKEKKEKIEEARRLMHSANSTPPGIPSSVGRRGDAPIGARARSTHPSIVNTQNKLEKLMKELEEEERATITRLGDASIAAPFTSKYTSIASICHVIKQGRCTLVTTLQMFKILALNALVSAYSLSALYMDGVKFSDTQATIQGLLLAACFLFVSRSKPLKILSKQRPMSNIFNAYTLLTVTGQFIIHFGCLLYVVNSAHAAAPRKEPVDLEAKFTPNVLNTSVYIISMALQVCTFAVNYRGRPFMESLIENRAMLYSILISGSSVFMLAVGASADAMQQFELVILPQELRNILVYCVLFDLVACYMIDRILNFLLGDMFYCSGNTDEQQLDDMTDKELLDAADHVLRSVCIDLLTSSTGEYSTVDTFDLKPENVSIDPLSLLNDFTQPSQPATWLCPLINSHGKITDVVEYIRDAGEFGDATVSMSLNRSPAADSTNIRGSSSNVPFYPGGFDSAFGNVMAFAREEEGIHSEKEFFRNEDLLTCAPGMPRGLPFALSISKPSDETVKPAPDFASAHEGIDFDSTDLFDLMDFVGGAAPLVVPMESPISDEVQASPVSKDSSDSTEPESAPEVEEIEAALESSLPKSTVKFAPPERYSYAKQLDPTSCQGEYKALLPNMAKKYPFELDGFQQAAVVCMEKGESVFVAAHTSAGKTVVAEYAVALCEQHRTRAIYTSPIKALSNQKFRDFKMMFTDVGLVTGDIQLFPEAFCLIMTTEILRSMLYNGSEVVRDLEWVVFDEVHYINNAERGHVWEEVLIMLPSHVKIVMLSATVPNCIEFADWVGRIKNRKINVVSTLRRPVPLEHYLYTGQDGKTKKDLFKIVDMSGSWLDIGYKKASEAKNALIKRDVPTGQGRGGGDAGRGRGGGDVNRGRGGGDAARGRGGGPPRGGRGGGGAFNAGSPNKNDKNVYINLIDHLRTTEQLPMVVFVFSRKRCDDNAQLLQSMDLTTEVEKSHIQSFFSQCINRLKGSDKKLPQVHLMKDLCMRGFAVHHSGILPILKEVVELLFQKGYVKILFATETFAMGVNMPARTVVFDSIQKHDGLELRVLNAGEYIQMAGRAGRRGLDTTGTVIVLCKQPKLVEPGQLQVIMMGKAAPLVSQFRVTYSMLLNLLRVEHLRVEDMLQRSFVECASLREGPTRKTNLEKAEQHLATLPKTDCQMCEPPEATISPIRQFHDVLVNFIERRAELWLRLAGRCANANTSSVQLW</sequence>
<dbReference type="NCBIfam" id="TIGR01657">
    <property type="entry name" value="P-ATPase-V"/>
    <property type="match status" value="1"/>
</dbReference>
<evidence type="ECO:0000256" key="5">
    <source>
        <dbReference type="ARBA" id="ARBA00022692"/>
    </source>
</evidence>
<dbReference type="Pfam" id="PF17911">
    <property type="entry name" value="Ski2_N"/>
    <property type="match status" value="1"/>
</dbReference>
<dbReference type="GO" id="GO:0016887">
    <property type="term" value="F:ATP hydrolysis activity"/>
    <property type="evidence" value="ECO:0007669"/>
    <property type="project" value="InterPro"/>
</dbReference>
<comment type="caution">
    <text evidence="19">The sequence shown here is derived from an EMBL/GenBank/DDBJ whole genome shotgun (WGS) entry which is preliminary data.</text>
</comment>
<feature type="transmembrane region" description="Helical" evidence="16">
    <location>
        <begin position="1002"/>
        <end position="1020"/>
    </location>
</feature>
<dbReference type="InterPro" id="IPR040801">
    <property type="entry name" value="Ski2_N"/>
</dbReference>
<evidence type="ECO:0000256" key="2">
    <source>
        <dbReference type="ARBA" id="ARBA00006000"/>
    </source>
</evidence>
<dbReference type="Gene3D" id="3.40.50.1000">
    <property type="entry name" value="HAD superfamily/HAD-like"/>
    <property type="match status" value="1"/>
</dbReference>
<keyword evidence="14" id="KW-0175">Coiled coil</keyword>
<dbReference type="InterPro" id="IPR023298">
    <property type="entry name" value="ATPase_P-typ_TM_dom_sf"/>
</dbReference>
<dbReference type="SUPFAM" id="SSF52540">
    <property type="entry name" value="P-loop containing nucleoside triphosphate hydrolases"/>
    <property type="match status" value="1"/>
</dbReference>
<dbReference type="InterPro" id="IPR008250">
    <property type="entry name" value="ATPase_P-typ_transduc_dom_A_sf"/>
</dbReference>
<feature type="transmembrane region" description="Helical" evidence="16">
    <location>
        <begin position="953"/>
        <end position="974"/>
    </location>
</feature>
<keyword evidence="20" id="KW-1185">Reference proteome</keyword>
<feature type="transmembrane region" description="Helical" evidence="16">
    <location>
        <begin position="1071"/>
        <end position="1090"/>
    </location>
</feature>
<keyword evidence="12 16" id="KW-1133">Transmembrane helix</keyword>
<dbReference type="Pfam" id="PF00271">
    <property type="entry name" value="Helicase_C"/>
    <property type="match status" value="1"/>
</dbReference>
<dbReference type="SMART" id="SM00487">
    <property type="entry name" value="DEXDc"/>
    <property type="match status" value="1"/>
</dbReference>
<evidence type="ECO:0000313" key="20">
    <source>
        <dbReference type="Proteomes" id="UP000252519"/>
    </source>
</evidence>
<organism evidence="19 20">
    <name type="scientific">Ancylostoma caninum</name>
    <name type="common">Dog hookworm</name>
    <dbReference type="NCBI Taxonomy" id="29170"/>
    <lineage>
        <taxon>Eukaryota</taxon>
        <taxon>Metazoa</taxon>
        <taxon>Ecdysozoa</taxon>
        <taxon>Nematoda</taxon>
        <taxon>Chromadorea</taxon>
        <taxon>Rhabditida</taxon>
        <taxon>Rhabditina</taxon>
        <taxon>Rhabditomorpha</taxon>
        <taxon>Strongyloidea</taxon>
        <taxon>Ancylostomatidae</taxon>
        <taxon>Ancylostomatinae</taxon>
        <taxon>Ancylostoma</taxon>
    </lineage>
</organism>
<evidence type="ECO:0000256" key="3">
    <source>
        <dbReference type="ARBA" id="ARBA00022448"/>
    </source>
</evidence>
<feature type="transmembrane region" description="Helical" evidence="16">
    <location>
        <begin position="1032"/>
        <end position="1051"/>
    </location>
</feature>
<dbReference type="SFLD" id="SFLDG00002">
    <property type="entry name" value="C1.7:_P-type_atpase_like"/>
    <property type="match status" value="1"/>
</dbReference>
<dbReference type="Gene3D" id="1.10.3380.30">
    <property type="match status" value="1"/>
</dbReference>
<gene>
    <name evidence="19" type="ORF">ANCCAN_08524</name>
</gene>
<dbReference type="OrthoDB" id="48943at2759"/>
<dbReference type="Gene3D" id="2.70.150.10">
    <property type="entry name" value="Calcium-transporting ATPase, cytoplasmic transduction domain A"/>
    <property type="match status" value="1"/>
</dbReference>
<feature type="domain" description="Helicase ATP-binding" evidence="17">
    <location>
        <begin position="1413"/>
        <end position="1569"/>
    </location>
</feature>
<evidence type="ECO:0000256" key="11">
    <source>
        <dbReference type="ARBA" id="ARBA00022967"/>
    </source>
</evidence>
<name>A0A368GR79_ANCCA</name>
<dbReference type="InterPro" id="IPR014001">
    <property type="entry name" value="Helicase_ATP-bd"/>
</dbReference>
<dbReference type="FunFam" id="3.40.1110.10:FF:000098">
    <property type="entry name" value="Cation-transporting ATPase"/>
    <property type="match status" value="1"/>
</dbReference>
<comment type="subcellular location">
    <subcellularLocation>
        <location evidence="1">Endoplasmic reticulum membrane</location>
        <topology evidence="1">Multi-pass membrane protein</topology>
    </subcellularLocation>
</comment>
<dbReference type="GO" id="GO:0015662">
    <property type="term" value="F:P-type ion transporter activity"/>
    <property type="evidence" value="ECO:0007669"/>
    <property type="project" value="TreeGrafter"/>
</dbReference>
<proteinExistence type="inferred from homology"/>
<dbReference type="SUPFAM" id="SSF81660">
    <property type="entry name" value="Metal cation-transporting ATPase, ATP-binding domain N"/>
    <property type="match status" value="1"/>
</dbReference>
<dbReference type="PROSITE" id="PS00154">
    <property type="entry name" value="ATPASE_E1_E2"/>
    <property type="match status" value="1"/>
</dbReference>
<dbReference type="CDD" id="cd07543">
    <property type="entry name" value="P-type_ATPase_cation"/>
    <property type="match status" value="1"/>
</dbReference>
<feature type="region of interest" description="Disordered" evidence="15">
    <location>
        <begin position="1329"/>
        <end position="1352"/>
    </location>
</feature>
<keyword evidence="7" id="KW-0547">Nucleotide-binding</keyword>
<dbReference type="InterPro" id="IPR001650">
    <property type="entry name" value="Helicase_C-like"/>
</dbReference>
<dbReference type="GO" id="GO:0006874">
    <property type="term" value="P:intracellular calcium ion homeostasis"/>
    <property type="evidence" value="ECO:0007669"/>
    <property type="project" value="TreeGrafter"/>
</dbReference>
<feature type="transmembrane region" description="Helical" evidence="16">
    <location>
        <begin position="143"/>
        <end position="163"/>
    </location>
</feature>
<dbReference type="InterPro" id="IPR011545">
    <property type="entry name" value="DEAD/DEAH_box_helicase_dom"/>
</dbReference>
<feature type="region of interest" description="Disordered" evidence="15">
    <location>
        <begin position="1623"/>
        <end position="1679"/>
    </location>
</feature>
<evidence type="ECO:0000256" key="8">
    <source>
        <dbReference type="ARBA" id="ARBA00022824"/>
    </source>
</evidence>
<dbReference type="CDD" id="cd18795">
    <property type="entry name" value="SF2_C_Ski2"/>
    <property type="match status" value="1"/>
</dbReference>
<dbReference type="SUPFAM" id="SSF81653">
    <property type="entry name" value="Calcium ATPase, transduction domain A"/>
    <property type="match status" value="1"/>
</dbReference>
<dbReference type="STRING" id="29170.A0A368GR79"/>
<protein>
    <submittedName>
        <fullName evidence="19">P-type ATPase</fullName>
    </submittedName>
</protein>
<dbReference type="PRINTS" id="PR00119">
    <property type="entry name" value="CATATPASE"/>
</dbReference>
<dbReference type="InterPro" id="IPR018303">
    <property type="entry name" value="ATPase_P-typ_P_site"/>
</dbReference>
<dbReference type="InterPro" id="IPR027417">
    <property type="entry name" value="P-loop_NTPase"/>
</dbReference>
<dbReference type="SMART" id="SM00490">
    <property type="entry name" value="HELICc"/>
    <property type="match status" value="1"/>
</dbReference>
<evidence type="ECO:0000256" key="4">
    <source>
        <dbReference type="ARBA" id="ARBA00022553"/>
    </source>
</evidence>
<dbReference type="FunFam" id="3.40.50.1000:FF:000056">
    <property type="entry name" value="Cation-transporting ATPase"/>
    <property type="match status" value="1"/>
</dbReference>
<dbReference type="Pfam" id="PF13246">
    <property type="entry name" value="Cation_ATPase"/>
    <property type="match status" value="1"/>
</dbReference>
<dbReference type="Gene3D" id="3.40.1110.10">
    <property type="entry name" value="Calcium-transporting ATPase, cytoplasmic domain N"/>
    <property type="match status" value="1"/>
</dbReference>
<dbReference type="PROSITE" id="PS51192">
    <property type="entry name" value="HELICASE_ATP_BIND_1"/>
    <property type="match status" value="1"/>
</dbReference>
<dbReference type="InterPro" id="IPR044492">
    <property type="entry name" value="P_typ_ATPase_HD_dom"/>
</dbReference>
<evidence type="ECO:0000256" key="14">
    <source>
        <dbReference type="SAM" id="Coils"/>
    </source>
</evidence>
<feature type="coiled-coil region" evidence="14">
    <location>
        <begin position="773"/>
        <end position="800"/>
    </location>
</feature>
<dbReference type="InterPro" id="IPR023299">
    <property type="entry name" value="ATPase_P-typ_cyto_dom_N"/>
</dbReference>
<dbReference type="SFLD" id="SFLDS00003">
    <property type="entry name" value="Haloacid_Dehalogenase"/>
    <property type="match status" value="1"/>
</dbReference>